<evidence type="ECO:0000256" key="2">
    <source>
        <dbReference type="ARBA" id="ARBA00022990"/>
    </source>
</evidence>
<keyword evidence="1" id="KW-0378">Hydrolase</keyword>
<dbReference type="Gene3D" id="3.40.50.1820">
    <property type="entry name" value="alpha/beta hydrolase"/>
    <property type="match status" value="1"/>
</dbReference>
<sequence>MAQVQQAPYGTWESPVTPDHFASGSVILDQLDVNVSKNGIDLYSILITNYLNKRSNGKIYCLEIRPAEEGRGTIVEYVDGTSHEVLPSNYNSLSQVHEYGGASFVTRHSDNHIIFTDYETKAVYDLDPVTGHADILVHEDKKLYYADFAIPPSDQKWIVGIQENHHTDDPTAVENKIVAINATTKEVTDLASGCDFYAFPRFSPDGTKLCWIQWNHPNMPWDNTQLFVADWIDGQVTNITSIAGAEINSSVTQPCWGTDNTLYYVDDRSGFWQLYEYSNGRSRHLKLSGLEDAEFCFTDFFLGAASYAPLSPDTIVSFYTKNGTYTSIVIDTKTCNYRELQCPISDILTSAIKAMSSTAVAIIGSTASSPQVLTVVDINEGGLGQVLKHSAATQLPEDYVSHAAHVTFPRVASSEGGEAHGLLLLPKNPKYKWDQSLPPLIVSVHGGPTCQAGSGFYLRDQALTTRGYAVLQVNYVGSTGYGKKYRQLLDGQWGVSDIADAVSAVDYLARQGLIDRQRVGLTGHSAGGFLTMQGMVRYPNVWRTAVAESGISDLKRLMEDTHKFECRYLQPLCWPNGTSEEEQERILLERSPIHHCAKIQRPILCFNGTEDPIVPQNQANTFVQTVKQTGGIAEVVLYEGEGHIFAKGSSLKDIEARRYSWFRKYLVD</sequence>
<accession>A0A9P4X3P7</accession>
<dbReference type="SUPFAM" id="SSF82171">
    <property type="entry name" value="DPP6 N-terminal domain-like"/>
    <property type="match status" value="1"/>
</dbReference>
<dbReference type="PANTHER" id="PTHR43056">
    <property type="entry name" value="PEPTIDASE S9 PROLYL OLIGOPEPTIDASE"/>
    <property type="match status" value="1"/>
</dbReference>
<keyword evidence="2" id="KW-0007">Acetylation</keyword>
<dbReference type="SUPFAM" id="SSF53474">
    <property type="entry name" value="alpha/beta-Hydrolases"/>
    <property type="match status" value="1"/>
</dbReference>
<keyword evidence="8" id="KW-1185">Reference proteome</keyword>
<dbReference type="PROSITE" id="PS00708">
    <property type="entry name" value="PRO_ENDOPEP_SER"/>
    <property type="match status" value="1"/>
</dbReference>
<evidence type="ECO:0000256" key="4">
    <source>
        <dbReference type="ARBA" id="ARBA00032596"/>
    </source>
</evidence>
<dbReference type="EMBL" id="QLNT01000033">
    <property type="protein sequence ID" value="KAF3056175.1"/>
    <property type="molecule type" value="Genomic_DNA"/>
</dbReference>
<dbReference type="InterPro" id="IPR029058">
    <property type="entry name" value="AB_hydrolase_fold"/>
</dbReference>
<dbReference type="Pfam" id="PF00326">
    <property type="entry name" value="Peptidase_S9"/>
    <property type="match status" value="1"/>
</dbReference>
<dbReference type="PANTHER" id="PTHR43056:SF5">
    <property type="entry name" value="PEPTIDASE S9 PROLYL OLIGOPEPTIDASE CATALYTIC DOMAIN-CONTAINING PROTEIN"/>
    <property type="match status" value="1"/>
</dbReference>
<dbReference type="InterPro" id="IPR050585">
    <property type="entry name" value="Xaa-Pro_dipeptidyl-ppase/CocE"/>
</dbReference>
<evidence type="ECO:0000313" key="8">
    <source>
        <dbReference type="Proteomes" id="UP000801864"/>
    </source>
</evidence>
<dbReference type="GO" id="GO:0004177">
    <property type="term" value="F:aminopeptidase activity"/>
    <property type="evidence" value="ECO:0007669"/>
    <property type="project" value="UniProtKB-KW"/>
</dbReference>
<evidence type="ECO:0000256" key="1">
    <source>
        <dbReference type="ARBA" id="ARBA00022801"/>
    </source>
</evidence>
<evidence type="ECO:0000256" key="5">
    <source>
        <dbReference type="ARBA" id="ARBA00045885"/>
    </source>
</evidence>
<proteinExistence type="predicted"/>
<dbReference type="GO" id="GO:0006508">
    <property type="term" value="P:proteolysis"/>
    <property type="evidence" value="ECO:0007669"/>
    <property type="project" value="InterPro"/>
</dbReference>
<evidence type="ECO:0000313" key="7">
    <source>
        <dbReference type="EMBL" id="KAF3056175.1"/>
    </source>
</evidence>
<evidence type="ECO:0000259" key="6">
    <source>
        <dbReference type="Pfam" id="PF00326"/>
    </source>
</evidence>
<dbReference type="Proteomes" id="UP000801864">
    <property type="component" value="Unassembled WGS sequence"/>
</dbReference>
<comment type="function">
    <text evidence="5">This enzyme catalyzes the hydrolysis of the N-terminal peptide bond of an N-acetylated peptide to generate an N-acetylated amino acid and a peptide with a free N-terminus. It preferentially cleaves off Ac-Ala, Ac-Met and Ac-Ser. Also, involved in the degradation of oxidized and glycated proteins.</text>
</comment>
<dbReference type="InterPro" id="IPR001375">
    <property type="entry name" value="Peptidase_S9_cat"/>
</dbReference>
<dbReference type="GO" id="GO:0004252">
    <property type="term" value="F:serine-type endopeptidase activity"/>
    <property type="evidence" value="ECO:0007669"/>
    <property type="project" value="InterPro"/>
</dbReference>
<gene>
    <name evidence="7" type="ORF">CFAM422_012814</name>
</gene>
<keyword evidence="7" id="KW-0645">Protease</keyword>
<evidence type="ECO:0000256" key="3">
    <source>
        <dbReference type="ARBA" id="ARBA00032284"/>
    </source>
</evidence>
<dbReference type="InterPro" id="IPR011042">
    <property type="entry name" value="6-blade_b-propeller_TolB-like"/>
</dbReference>
<protein>
    <recommendedName>
        <fullName evidence="4">Acyl-peptide hydrolase</fullName>
    </recommendedName>
    <alternativeName>
        <fullName evidence="3">Acylaminoacyl-peptidase</fullName>
    </alternativeName>
</protein>
<reference evidence="7 8" key="1">
    <citation type="submission" date="2018-06" db="EMBL/GenBank/DDBJ databases">
        <title>Genome analysis of cellulolytic fungus Trichoderma lentiforme CFAM-422.</title>
        <authorList>
            <person name="Steindorff A.S."/>
            <person name="Formighieri E.F."/>
            <person name="Midorikawa G.E.O."/>
            <person name="Tamietti M.S."/>
            <person name="Ramos E.Z."/>
            <person name="Silva A.S."/>
            <person name="Bon E.P.S."/>
            <person name="Mendes T.D."/>
            <person name="Damaso M.C.T."/>
            <person name="Favaro L.C.L."/>
        </authorList>
    </citation>
    <scope>NUCLEOTIDE SEQUENCE [LARGE SCALE GENOMIC DNA]</scope>
    <source>
        <strain evidence="7 8">CFAM-422</strain>
    </source>
</reference>
<dbReference type="Gene3D" id="2.120.10.30">
    <property type="entry name" value="TolB, C-terminal domain"/>
    <property type="match status" value="1"/>
</dbReference>
<dbReference type="AlphaFoldDB" id="A0A9P4X3P7"/>
<comment type="caution">
    <text evidence="7">The sequence shown here is derived from an EMBL/GenBank/DDBJ whole genome shotgun (WGS) entry which is preliminary data.</text>
</comment>
<feature type="domain" description="Peptidase S9 prolyl oligopeptidase catalytic" evidence="6">
    <location>
        <begin position="458"/>
        <end position="666"/>
    </location>
</feature>
<dbReference type="InterPro" id="IPR002471">
    <property type="entry name" value="Pept_S9_AS"/>
</dbReference>
<name>A0A9P4X3P7_9HYPO</name>
<organism evidence="7 8">
    <name type="scientific">Trichoderma lentiforme</name>
    <dbReference type="NCBI Taxonomy" id="1567552"/>
    <lineage>
        <taxon>Eukaryota</taxon>
        <taxon>Fungi</taxon>
        <taxon>Dikarya</taxon>
        <taxon>Ascomycota</taxon>
        <taxon>Pezizomycotina</taxon>
        <taxon>Sordariomycetes</taxon>
        <taxon>Hypocreomycetidae</taxon>
        <taxon>Hypocreales</taxon>
        <taxon>Hypocreaceae</taxon>
        <taxon>Trichoderma</taxon>
    </lineage>
</organism>
<keyword evidence="7" id="KW-0031">Aminopeptidase</keyword>